<dbReference type="EC" id="5.6.2.4" evidence="13"/>
<dbReference type="PROSITE" id="PS51217">
    <property type="entry name" value="UVRD_HELICASE_CTER"/>
    <property type="match status" value="1"/>
</dbReference>
<dbReference type="PANTHER" id="PTHR11070">
    <property type="entry name" value="UVRD / RECB / PCRA DNA HELICASE FAMILY MEMBER"/>
    <property type="match status" value="1"/>
</dbReference>
<evidence type="ECO:0000256" key="4">
    <source>
        <dbReference type="ARBA" id="ARBA00022763"/>
    </source>
</evidence>
<evidence type="ECO:0000256" key="10">
    <source>
        <dbReference type="ARBA" id="ARBA00023204"/>
    </source>
</evidence>
<keyword evidence="2" id="KW-0540">Nuclease</keyword>
<dbReference type="Pfam" id="PF12705">
    <property type="entry name" value="PDDEXK_1"/>
    <property type="match status" value="1"/>
</dbReference>
<keyword evidence="3 15" id="KW-0547">Nucleotide-binding</keyword>
<feature type="binding site" evidence="15">
    <location>
        <begin position="36"/>
        <end position="43"/>
    </location>
    <ligand>
        <name>ATP</name>
        <dbReference type="ChEBI" id="CHEBI:30616"/>
    </ligand>
</feature>
<evidence type="ECO:0000259" key="18">
    <source>
        <dbReference type="PROSITE" id="PS51217"/>
    </source>
</evidence>
<evidence type="ECO:0000259" key="17">
    <source>
        <dbReference type="PROSITE" id="PS51198"/>
    </source>
</evidence>
<organism evidence="19 20">
    <name type="scientific">Corynebacterium urealyticum</name>
    <dbReference type="NCBI Taxonomy" id="43771"/>
    <lineage>
        <taxon>Bacteria</taxon>
        <taxon>Bacillati</taxon>
        <taxon>Actinomycetota</taxon>
        <taxon>Actinomycetes</taxon>
        <taxon>Mycobacteriales</taxon>
        <taxon>Corynebacteriaceae</taxon>
        <taxon>Corynebacterium</taxon>
    </lineage>
</organism>
<evidence type="ECO:0000313" key="20">
    <source>
        <dbReference type="Proteomes" id="UP000249451"/>
    </source>
</evidence>
<dbReference type="PROSITE" id="PS51198">
    <property type="entry name" value="UVRD_HELICASE_ATP_BIND"/>
    <property type="match status" value="1"/>
</dbReference>
<dbReference type="Proteomes" id="UP000249451">
    <property type="component" value="Unassembled WGS sequence"/>
</dbReference>
<dbReference type="GO" id="GO:0005524">
    <property type="term" value="F:ATP binding"/>
    <property type="evidence" value="ECO:0007669"/>
    <property type="project" value="UniProtKB-UniRule"/>
</dbReference>
<evidence type="ECO:0000256" key="1">
    <source>
        <dbReference type="ARBA" id="ARBA00009922"/>
    </source>
</evidence>
<keyword evidence="10" id="KW-0234">DNA repair</keyword>
<evidence type="ECO:0000256" key="12">
    <source>
        <dbReference type="ARBA" id="ARBA00034617"/>
    </source>
</evidence>
<evidence type="ECO:0000256" key="13">
    <source>
        <dbReference type="ARBA" id="ARBA00034808"/>
    </source>
</evidence>
<dbReference type="SUPFAM" id="SSF52540">
    <property type="entry name" value="P-loop containing nucleoside triphosphate hydrolases"/>
    <property type="match status" value="1"/>
</dbReference>
<accession>A0A2W5BBR5</accession>
<sequence length="1058" mass="115061">MLPPSPDVRLVPRTRRASTRDWDILLPTTGTWRVLGTAGAGVSSLLIDVVVGRLRAGMDASGILVVAPSKESGSMLRRELAEHLDDYAAQASMVRSVHSLAFALLRRGSEEDVRLITGAEQDAVIRELLSGQASDGRGAWPEEIRPALDYVGFARQLRDLLLRSIERGLGPADLEELGAKHQRPMWSSAGEFLREYERTQALAGSHSYSAAELVSQVLLRPELLQNHPWHTIVVDDAQLLDPTSGKLIAELSKSAELTVIGGDPDQAVFAFRGANAEFLTSWKADTELRLTAPRRTPAPACVSVVDSRGVMRDVVADAVRRRHLEEGVDWRDISVIVRSTKDIGPIRRALLAAGVPVHISPTDVVLAEQRLVKSVMLALRALEAELTPAELEDLITGPVGGADPVTLRRLIRGLRRWRPEQRGMDTLRELLDGELPDFNNLLTEREEAILTRIRGVLSAGREALRAEAEVEEVLWAVWNATGLDGRLQAAALRGGAAGSQADRDLDAMMALFDAAGDYAERRPGASLDSFILHITEQELPTGVRDRRSALPDAVEILTAHGAVGREWDTVIVAGVQEGTWPSVGETGSLFDQEGLIDLLDRNISPGTPVSHVAGRLAEERRLFHVATTRHRHRLLIVAVDAPEGDEVEEPSRFITEFLSVEGVDVPGQRARRDAARRLARQSLPRELGLDVPEPGPVTLRGGGSADEELDPLQVSVLSVSAFVAQLRRCAADPESSELERSQAVRQLARLAHGGVPGAHPDEWWAARSIASQPALRGSSTVSPSRVEALMKCPLNAVLGRLVEDDSSTLNLVRGNLAHVFLEALGRGVESGPAKKLVVDAFEAILDVPAWKRERELEDFVRLIDRTAEWSVSSTVRLTPVGVEVPVTVEVAPDVTIHGYIDRLVKAGEDYMVVDLKTGKTVPTKQAVKENQQLLTYQLALEHGAIVPGQRSPGEGPDADADAGQEHGEEWVSEIRTGDGLSRAGGKLVYPRSTNQSVATRDQDPVPPEELEEFARKLPELVAELRGPGLTARENKDCERCPIRSICPIMNEGGLVTNA</sequence>
<dbReference type="Pfam" id="PF13361">
    <property type="entry name" value="UvrD_C"/>
    <property type="match status" value="1"/>
</dbReference>
<dbReference type="InterPro" id="IPR014016">
    <property type="entry name" value="UvrD-like_ATP-bd"/>
</dbReference>
<dbReference type="EMBL" id="QFNY01000013">
    <property type="protein sequence ID" value="PZP03303.1"/>
    <property type="molecule type" value="Genomic_DNA"/>
</dbReference>
<keyword evidence="4" id="KW-0227">DNA damage</keyword>
<keyword evidence="11" id="KW-0413">Isomerase</keyword>
<dbReference type="InterPro" id="IPR038726">
    <property type="entry name" value="PDDEXK_AddAB-type"/>
</dbReference>
<gene>
    <name evidence="19" type="ORF">DI609_01110</name>
</gene>
<evidence type="ECO:0000256" key="11">
    <source>
        <dbReference type="ARBA" id="ARBA00023235"/>
    </source>
</evidence>
<evidence type="ECO:0000256" key="6">
    <source>
        <dbReference type="ARBA" id="ARBA00022806"/>
    </source>
</evidence>
<feature type="region of interest" description="Disordered" evidence="16">
    <location>
        <begin position="947"/>
        <end position="967"/>
    </location>
</feature>
<keyword evidence="6 15" id="KW-0347">Helicase</keyword>
<comment type="similarity">
    <text evidence="1">Belongs to the helicase family. UvrD subfamily.</text>
</comment>
<dbReference type="InterPro" id="IPR027417">
    <property type="entry name" value="P-loop_NTPase"/>
</dbReference>
<evidence type="ECO:0000256" key="5">
    <source>
        <dbReference type="ARBA" id="ARBA00022801"/>
    </source>
</evidence>
<evidence type="ECO:0000256" key="3">
    <source>
        <dbReference type="ARBA" id="ARBA00022741"/>
    </source>
</evidence>
<comment type="caution">
    <text evidence="19">The sequence shown here is derived from an EMBL/GenBank/DDBJ whole genome shotgun (WGS) entry which is preliminary data.</text>
</comment>
<dbReference type="Gene3D" id="1.10.486.10">
    <property type="entry name" value="PCRA, domain 4"/>
    <property type="match status" value="1"/>
</dbReference>
<keyword evidence="9" id="KW-0238">DNA-binding</keyword>
<dbReference type="Pfam" id="PF00580">
    <property type="entry name" value="UvrD-helicase"/>
    <property type="match status" value="1"/>
</dbReference>
<proteinExistence type="inferred from homology"/>
<dbReference type="InterPro" id="IPR014017">
    <property type="entry name" value="DNA_helicase_UvrD-like_C"/>
</dbReference>
<dbReference type="GO" id="GO:0003677">
    <property type="term" value="F:DNA binding"/>
    <property type="evidence" value="ECO:0007669"/>
    <property type="project" value="UniProtKB-KW"/>
</dbReference>
<dbReference type="GO" id="GO:0004527">
    <property type="term" value="F:exonuclease activity"/>
    <property type="evidence" value="ECO:0007669"/>
    <property type="project" value="UniProtKB-KW"/>
</dbReference>
<dbReference type="AlphaFoldDB" id="A0A2W5BBR5"/>
<evidence type="ECO:0000256" key="9">
    <source>
        <dbReference type="ARBA" id="ARBA00023125"/>
    </source>
</evidence>
<dbReference type="Gene3D" id="3.40.50.300">
    <property type="entry name" value="P-loop containing nucleotide triphosphate hydrolases"/>
    <property type="match status" value="2"/>
</dbReference>
<dbReference type="GO" id="GO:0033202">
    <property type="term" value="C:DNA helicase complex"/>
    <property type="evidence" value="ECO:0007669"/>
    <property type="project" value="TreeGrafter"/>
</dbReference>
<dbReference type="InterPro" id="IPR013986">
    <property type="entry name" value="DExx_box_DNA_helicase_dom_sf"/>
</dbReference>
<protein>
    <recommendedName>
        <fullName evidence="13">DNA 3'-5' helicase</fullName>
        <ecNumber evidence="13">5.6.2.4</ecNumber>
    </recommendedName>
</protein>
<evidence type="ECO:0000256" key="15">
    <source>
        <dbReference type="PROSITE-ProRule" id="PRU00560"/>
    </source>
</evidence>
<keyword evidence="7" id="KW-0269">Exonuclease</keyword>
<dbReference type="GO" id="GO:0043138">
    <property type="term" value="F:3'-5' DNA helicase activity"/>
    <property type="evidence" value="ECO:0007669"/>
    <property type="project" value="UniProtKB-EC"/>
</dbReference>
<evidence type="ECO:0000256" key="2">
    <source>
        <dbReference type="ARBA" id="ARBA00022722"/>
    </source>
</evidence>
<dbReference type="InterPro" id="IPR000212">
    <property type="entry name" value="DNA_helicase_UvrD/REP"/>
</dbReference>
<feature type="domain" description="UvrD-like helicase ATP-binding" evidence="17">
    <location>
        <begin position="15"/>
        <end position="331"/>
    </location>
</feature>
<evidence type="ECO:0000256" key="8">
    <source>
        <dbReference type="ARBA" id="ARBA00022840"/>
    </source>
</evidence>
<dbReference type="GO" id="GO:0000725">
    <property type="term" value="P:recombinational repair"/>
    <property type="evidence" value="ECO:0007669"/>
    <property type="project" value="TreeGrafter"/>
</dbReference>
<evidence type="ECO:0000256" key="14">
    <source>
        <dbReference type="ARBA" id="ARBA00048988"/>
    </source>
</evidence>
<name>A0A2W5BBR5_9CORY</name>
<comment type="catalytic activity">
    <reaction evidence="14">
        <text>ATP + H2O = ADP + phosphate + H(+)</text>
        <dbReference type="Rhea" id="RHEA:13065"/>
        <dbReference type="ChEBI" id="CHEBI:15377"/>
        <dbReference type="ChEBI" id="CHEBI:15378"/>
        <dbReference type="ChEBI" id="CHEBI:30616"/>
        <dbReference type="ChEBI" id="CHEBI:43474"/>
        <dbReference type="ChEBI" id="CHEBI:456216"/>
        <dbReference type="EC" id="5.6.2.4"/>
    </reaction>
</comment>
<dbReference type="PANTHER" id="PTHR11070:SF59">
    <property type="entry name" value="DNA 3'-5' HELICASE"/>
    <property type="match status" value="1"/>
</dbReference>
<evidence type="ECO:0000256" key="16">
    <source>
        <dbReference type="SAM" id="MobiDB-lite"/>
    </source>
</evidence>
<dbReference type="Gene3D" id="3.90.320.10">
    <property type="match status" value="1"/>
</dbReference>
<evidence type="ECO:0000313" key="19">
    <source>
        <dbReference type="EMBL" id="PZP03303.1"/>
    </source>
</evidence>
<evidence type="ECO:0000256" key="7">
    <source>
        <dbReference type="ARBA" id="ARBA00022839"/>
    </source>
</evidence>
<comment type="catalytic activity">
    <reaction evidence="12">
        <text>Couples ATP hydrolysis with the unwinding of duplex DNA by translocating in the 3'-5' direction.</text>
        <dbReference type="EC" id="5.6.2.4"/>
    </reaction>
</comment>
<dbReference type="InterPro" id="IPR011604">
    <property type="entry name" value="PDDEXK-like_dom_sf"/>
</dbReference>
<dbReference type="Gene3D" id="1.10.10.160">
    <property type="match status" value="1"/>
</dbReference>
<feature type="domain" description="UvrD-like helicase C-terminal" evidence="18">
    <location>
        <begin position="269"/>
        <end position="564"/>
    </location>
</feature>
<reference evidence="19 20" key="1">
    <citation type="submission" date="2017-11" db="EMBL/GenBank/DDBJ databases">
        <title>Infants hospitalized years apart are colonized by the same room-sourced microbial strains.</title>
        <authorList>
            <person name="Brooks B."/>
            <person name="Olm M.R."/>
            <person name="Firek B.A."/>
            <person name="Baker R."/>
            <person name="Thomas B.C."/>
            <person name="Morowitz M.J."/>
            <person name="Banfield J.F."/>
        </authorList>
    </citation>
    <scope>NUCLEOTIDE SEQUENCE [LARGE SCALE GENOMIC DNA]</scope>
    <source>
        <strain evidence="19">S2_012_000_R3_87</strain>
    </source>
</reference>
<keyword evidence="8 15" id="KW-0067">ATP-binding</keyword>
<keyword evidence="5 15" id="KW-0378">Hydrolase</keyword>
<dbReference type="GO" id="GO:0005829">
    <property type="term" value="C:cytosol"/>
    <property type="evidence" value="ECO:0007669"/>
    <property type="project" value="TreeGrafter"/>
</dbReference>